<keyword evidence="7" id="KW-1185">Reference proteome</keyword>
<feature type="domain" description="ABC transporter" evidence="5">
    <location>
        <begin position="2"/>
        <end position="230"/>
    </location>
</feature>
<dbReference type="AlphaFoldDB" id="A0A1A5YMG5"/>
<comment type="caution">
    <text evidence="6">The sequence shown here is derived from an EMBL/GenBank/DDBJ whole genome shotgun (WGS) entry which is preliminary data.</text>
</comment>
<dbReference type="InterPro" id="IPR003439">
    <property type="entry name" value="ABC_transporter-like_ATP-bd"/>
</dbReference>
<evidence type="ECO:0000313" key="7">
    <source>
        <dbReference type="Proteomes" id="UP000092024"/>
    </source>
</evidence>
<dbReference type="SUPFAM" id="SSF52540">
    <property type="entry name" value="P-loop containing nucleoside triphosphate hydrolases"/>
    <property type="match status" value="1"/>
</dbReference>
<dbReference type="PANTHER" id="PTHR43335:SF2">
    <property type="entry name" value="ABC TRANSPORTER, ATP-BINDING PROTEIN"/>
    <property type="match status" value="1"/>
</dbReference>
<comment type="similarity">
    <text evidence="1">Belongs to the ABC transporter superfamily.</text>
</comment>
<dbReference type="CDD" id="cd03264">
    <property type="entry name" value="ABC_drug_resistance_like"/>
    <property type="match status" value="1"/>
</dbReference>
<name>A0A1A5YMG5_9BACL</name>
<dbReference type="GO" id="GO:0016887">
    <property type="term" value="F:ATP hydrolysis activity"/>
    <property type="evidence" value="ECO:0007669"/>
    <property type="project" value="InterPro"/>
</dbReference>
<dbReference type="SMART" id="SM00382">
    <property type="entry name" value="AAA"/>
    <property type="match status" value="1"/>
</dbReference>
<keyword evidence="2" id="KW-0813">Transport</keyword>
<dbReference type="OrthoDB" id="9804819at2"/>
<proteinExistence type="inferred from homology"/>
<dbReference type="Proteomes" id="UP000092024">
    <property type="component" value="Unassembled WGS sequence"/>
</dbReference>
<organism evidence="6 7">
    <name type="scientific">Paenibacillus oryzae</name>
    <dbReference type="NCBI Taxonomy" id="1844972"/>
    <lineage>
        <taxon>Bacteria</taxon>
        <taxon>Bacillati</taxon>
        <taxon>Bacillota</taxon>
        <taxon>Bacilli</taxon>
        <taxon>Bacillales</taxon>
        <taxon>Paenibacillaceae</taxon>
        <taxon>Paenibacillus</taxon>
    </lineage>
</organism>
<dbReference type="InterPro" id="IPR003593">
    <property type="entry name" value="AAA+_ATPase"/>
</dbReference>
<dbReference type="PROSITE" id="PS50893">
    <property type="entry name" value="ABC_TRANSPORTER_2"/>
    <property type="match status" value="1"/>
</dbReference>
<dbReference type="PANTHER" id="PTHR43335">
    <property type="entry name" value="ABC TRANSPORTER, ATP-BINDING PROTEIN"/>
    <property type="match status" value="1"/>
</dbReference>
<dbReference type="EMBL" id="LYPA01000044">
    <property type="protein sequence ID" value="OBR66733.1"/>
    <property type="molecule type" value="Genomic_DNA"/>
</dbReference>
<accession>A0A1A5YMG5</accession>
<keyword evidence="3" id="KW-0547">Nucleotide-binding</keyword>
<evidence type="ECO:0000256" key="1">
    <source>
        <dbReference type="ARBA" id="ARBA00005417"/>
    </source>
</evidence>
<reference evidence="6 7" key="1">
    <citation type="submission" date="2016-05" db="EMBL/GenBank/DDBJ databases">
        <title>Paenibacillus oryzae. sp. nov., isolated from the rice root.</title>
        <authorList>
            <person name="Zhang J."/>
            <person name="Zhang X."/>
        </authorList>
    </citation>
    <scope>NUCLEOTIDE SEQUENCE [LARGE SCALE GENOMIC DNA]</scope>
    <source>
        <strain evidence="6 7">1DrF-4</strain>
    </source>
</reference>
<evidence type="ECO:0000259" key="5">
    <source>
        <dbReference type="PROSITE" id="PS50893"/>
    </source>
</evidence>
<dbReference type="STRING" id="1844972.A7K91_00170"/>
<evidence type="ECO:0000256" key="2">
    <source>
        <dbReference type="ARBA" id="ARBA00022448"/>
    </source>
</evidence>
<dbReference type="InterPro" id="IPR027417">
    <property type="entry name" value="P-loop_NTPase"/>
</dbReference>
<evidence type="ECO:0000313" key="6">
    <source>
        <dbReference type="EMBL" id="OBR66733.1"/>
    </source>
</evidence>
<dbReference type="InterPro" id="IPR017871">
    <property type="entry name" value="ABC_transporter-like_CS"/>
</dbReference>
<dbReference type="Gene3D" id="3.40.50.300">
    <property type="entry name" value="P-loop containing nucleotide triphosphate hydrolases"/>
    <property type="match status" value="1"/>
</dbReference>
<dbReference type="Pfam" id="PF00005">
    <property type="entry name" value="ABC_tran"/>
    <property type="match status" value="1"/>
</dbReference>
<keyword evidence="4 6" id="KW-0067">ATP-binding</keyword>
<dbReference type="GO" id="GO:0005524">
    <property type="term" value="F:ATP binding"/>
    <property type="evidence" value="ECO:0007669"/>
    <property type="project" value="UniProtKB-KW"/>
</dbReference>
<evidence type="ECO:0000256" key="3">
    <source>
        <dbReference type="ARBA" id="ARBA00022741"/>
    </source>
</evidence>
<sequence>MLAIQHLTKQFGAKPALRNIHLTFRPGVTGLLGPNGAGKSTLMRILATIDQPTDGGVFYHGQNIAKKPNVFRQILGYLPQDFGVYPNLSATEFLSYMAAMKGLRPKDAKRRIRELLEILNLTHTGKKALGGFSGGMKQRVGIAQALLNNPKVLIVDEPTVGLDPQERIEFRNLLVTLASDRIIILSTHIVSDIESIAPQIVVMKAGHVLADTTPEQLIQEAEGKIWQAIVSISQLPEMQQQFLVSNAIQRADGIHLRLIADRKPILGANPIEPTLEDAYLLKTGEKRGGV</sequence>
<gene>
    <name evidence="6" type="ORF">A7K91_00170</name>
</gene>
<evidence type="ECO:0000256" key="4">
    <source>
        <dbReference type="ARBA" id="ARBA00022840"/>
    </source>
</evidence>
<dbReference type="RefSeq" id="WP_068681388.1">
    <property type="nucleotide sequence ID" value="NZ_LYPA01000044.1"/>
</dbReference>
<dbReference type="PROSITE" id="PS00211">
    <property type="entry name" value="ABC_TRANSPORTER_1"/>
    <property type="match status" value="1"/>
</dbReference>
<protein>
    <submittedName>
        <fullName evidence="6">ABC transporter ATP-binding protein</fullName>
    </submittedName>
</protein>